<protein>
    <recommendedName>
        <fullName evidence="3">DUF4926 domain-containing protein</fullName>
    </recommendedName>
</protein>
<dbReference type="AlphaFoldDB" id="A0A3M9XW72"/>
<sequence length="84" mass="9146">MQTISIYDGVRLLRDIDASLVNPKFDNETVRLPAGTEGAVVHVHGPADAPLAFEIEFELVPLKRYALASVDAIDVELTSTAPER</sequence>
<proteinExistence type="predicted"/>
<evidence type="ECO:0000313" key="2">
    <source>
        <dbReference type="Proteomes" id="UP000268623"/>
    </source>
</evidence>
<comment type="caution">
    <text evidence="1">The sequence shown here is derived from an EMBL/GenBank/DDBJ whole genome shotgun (WGS) entry which is preliminary data.</text>
</comment>
<dbReference type="OrthoDB" id="9035317at2"/>
<gene>
    <name evidence="1" type="ORF">D1O30_17765</name>
</gene>
<organism evidence="1 2">
    <name type="scientific">Methylocystis hirsuta</name>
    <dbReference type="NCBI Taxonomy" id="369798"/>
    <lineage>
        <taxon>Bacteria</taxon>
        <taxon>Pseudomonadati</taxon>
        <taxon>Pseudomonadota</taxon>
        <taxon>Alphaproteobacteria</taxon>
        <taxon>Hyphomicrobiales</taxon>
        <taxon>Methylocystaceae</taxon>
        <taxon>Methylocystis</taxon>
    </lineage>
</organism>
<reference evidence="1 2" key="1">
    <citation type="submission" date="2018-08" db="EMBL/GenBank/DDBJ databases">
        <title>Genome sequence of Methylocystis hirsuta CSC1, a methanotroph able to accumulate PHAs.</title>
        <authorList>
            <person name="Bordel S."/>
            <person name="Rodriguez E."/>
            <person name="Gancedo J."/>
            <person name="Munoz R."/>
        </authorList>
    </citation>
    <scope>NUCLEOTIDE SEQUENCE [LARGE SCALE GENOMIC DNA]</scope>
    <source>
        <strain evidence="1 2">CSC1</strain>
    </source>
</reference>
<accession>A0A3M9XW72</accession>
<dbReference type="EMBL" id="QWDD01000001">
    <property type="protein sequence ID" value="RNJ51170.1"/>
    <property type="molecule type" value="Genomic_DNA"/>
</dbReference>
<evidence type="ECO:0000313" key="1">
    <source>
        <dbReference type="EMBL" id="RNJ51170.1"/>
    </source>
</evidence>
<name>A0A3M9XW72_9HYPH</name>
<dbReference type="Proteomes" id="UP000268623">
    <property type="component" value="Unassembled WGS sequence"/>
</dbReference>
<dbReference type="RefSeq" id="WP_123177045.1">
    <property type="nucleotide sequence ID" value="NZ_QWDD01000001.1"/>
</dbReference>
<keyword evidence="2" id="KW-1185">Reference proteome</keyword>
<evidence type="ECO:0008006" key="3">
    <source>
        <dbReference type="Google" id="ProtNLM"/>
    </source>
</evidence>